<feature type="domain" description="General stress protein FMN-binding split barrel" evidence="1">
    <location>
        <begin position="8"/>
        <end position="156"/>
    </location>
</feature>
<dbReference type="SUPFAM" id="SSF50475">
    <property type="entry name" value="FMN-binding split barrel"/>
    <property type="match status" value="1"/>
</dbReference>
<dbReference type="Gene3D" id="2.30.110.10">
    <property type="entry name" value="Electron Transport, Fmn-binding Protein, Chain A"/>
    <property type="match status" value="1"/>
</dbReference>
<gene>
    <name evidence="2" type="ORF">DES47_104573</name>
</gene>
<sequence>MQTTLQPREQLWELIKGIKLTMFTTRHTNGHLHSRPMTTQNQQIDEDGSLWFFMSRHRSPLIDLSHDSNVNLAYVHTGKDLYVSVSGLARLVEDPAKTAALWSPLAELWFADGINDPDLGLVQVKISHAHYWNVKDSRITQLYELTKAALSGTAPDNNSDSGEIRLN</sequence>
<evidence type="ECO:0000313" key="2">
    <source>
        <dbReference type="EMBL" id="TDP64284.1"/>
    </source>
</evidence>
<dbReference type="RefSeq" id="WP_133702101.1">
    <property type="nucleotide sequence ID" value="NZ_SNXS01000004.1"/>
</dbReference>
<dbReference type="InParanoid" id="A0A4V3CT86"/>
<dbReference type="OrthoDB" id="1432662at2"/>
<proteinExistence type="predicted"/>
<dbReference type="AlphaFoldDB" id="A0A4V3CT86"/>
<dbReference type="InterPro" id="IPR052917">
    <property type="entry name" value="Stress-Dev_Protein"/>
</dbReference>
<organism evidence="2 3">
    <name type="scientific">Roseateles toxinivorans</name>
    <dbReference type="NCBI Taxonomy" id="270368"/>
    <lineage>
        <taxon>Bacteria</taxon>
        <taxon>Pseudomonadati</taxon>
        <taxon>Pseudomonadota</taxon>
        <taxon>Betaproteobacteria</taxon>
        <taxon>Burkholderiales</taxon>
        <taxon>Sphaerotilaceae</taxon>
        <taxon>Roseateles</taxon>
    </lineage>
</organism>
<dbReference type="Pfam" id="PF16242">
    <property type="entry name" value="Pyrid_ox_like"/>
    <property type="match status" value="1"/>
</dbReference>
<keyword evidence="3" id="KW-1185">Reference proteome</keyword>
<dbReference type="PANTHER" id="PTHR34818">
    <property type="entry name" value="PROTEIN BLI-3"/>
    <property type="match status" value="1"/>
</dbReference>
<name>A0A4V3CT86_9BURK</name>
<evidence type="ECO:0000313" key="3">
    <source>
        <dbReference type="Proteomes" id="UP000295361"/>
    </source>
</evidence>
<dbReference type="InterPro" id="IPR012349">
    <property type="entry name" value="Split_barrel_FMN-bd"/>
</dbReference>
<dbReference type="Proteomes" id="UP000295361">
    <property type="component" value="Unassembled WGS sequence"/>
</dbReference>
<reference evidence="2 3" key="1">
    <citation type="submission" date="2019-03" db="EMBL/GenBank/DDBJ databases">
        <title>Genomic Encyclopedia of Type Strains, Phase IV (KMG-IV): sequencing the most valuable type-strain genomes for metagenomic binning, comparative biology and taxonomic classification.</title>
        <authorList>
            <person name="Goeker M."/>
        </authorList>
    </citation>
    <scope>NUCLEOTIDE SEQUENCE [LARGE SCALE GENOMIC DNA]</scope>
    <source>
        <strain evidence="2 3">DSM 16998</strain>
    </source>
</reference>
<comment type="caution">
    <text evidence="2">The sequence shown here is derived from an EMBL/GenBank/DDBJ whole genome shotgun (WGS) entry which is preliminary data.</text>
</comment>
<evidence type="ECO:0000259" key="1">
    <source>
        <dbReference type="Pfam" id="PF16242"/>
    </source>
</evidence>
<protein>
    <submittedName>
        <fullName evidence="2">General stress protein 26</fullName>
    </submittedName>
</protein>
<dbReference type="PANTHER" id="PTHR34818:SF1">
    <property type="entry name" value="PROTEIN BLI-3"/>
    <property type="match status" value="1"/>
</dbReference>
<dbReference type="EMBL" id="SNXS01000004">
    <property type="protein sequence ID" value="TDP64284.1"/>
    <property type="molecule type" value="Genomic_DNA"/>
</dbReference>
<dbReference type="InterPro" id="IPR038725">
    <property type="entry name" value="YdaG_split_barrel_FMN-bd"/>
</dbReference>
<accession>A0A4V3CT86</accession>